<proteinExistence type="predicted"/>
<accession>K9WQ72</accession>
<organism evidence="1 2">
    <name type="scientific">Allocoleopsis franciscana PCC 7113</name>
    <dbReference type="NCBI Taxonomy" id="1173027"/>
    <lineage>
        <taxon>Bacteria</taxon>
        <taxon>Bacillati</taxon>
        <taxon>Cyanobacteriota</taxon>
        <taxon>Cyanophyceae</taxon>
        <taxon>Coleofasciculales</taxon>
        <taxon>Coleofasciculaceae</taxon>
        <taxon>Allocoleopsis</taxon>
        <taxon>Allocoleopsis franciscana</taxon>
    </lineage>
</organism>
<dbReference type="HOGENOM" id="CLU_2024068_0_0_3"/>
<dbReference type="EMBL" id="CP003630">
    <property type="protein sequence ID" value="AFZ21692.1"/>
    <property type="molecule type" value="Genomic_DNA"/>
</dbReference>
<dbReference type="KEGG" id="mic:Mic7113_6096"/>
<reference evidence="1 2" key="1">
    <citation type="submission" date="2012-06" db="EMBL/GenBank/DDBJ databases">
        <title>Finished chromosome of genome of Microcoleus sp. PCC 7113.</title>
        <authorList>
            <consortium name="US DOE Joint Genome Institute"/>
            <person name="Gugger M."/>
            <person name="Coursin T."/>
            <person name="Rippka R."/>
            <person name="Tandeau De Marsac N."/>
            <person name="Huntemann M."/>
            <person name="Wei C.-L."/>
            <person name="Han J."/>
            <person name="Detter J.C."/>
            <person name="Han C."/>
            <person name="Tapia R."/>
            <person name="Chen A."/>
            <person name="Kyrpides N."/>
            <person name="Mavromatis K."/>
            <person name="Markowitz V."/>
            <person name="Szeto E."/>
            <person name="Ivanova N."/>
            <person name="Pagani I."/>
            <person name="Pati A."/>
            <person name="Goodwin L."/>
            <person name="Nordberg H.P."/>
            <person name="Cantor M.N."/>
            <person name="Hua S.X."/>
            <person name="Woyke T."/>
            <person name="Kerfeld C.A."/>
        </authorList>
    </citation>
    <scope>NUCLEOTIDE SEQUENCE [LARGE SCALE GENOMIC DNA]</scope>
    <source>
        <strain evidence="1 2">PCC 7113</strain>
    </source>
</reference>
<dbReference type="Proteomes" id="UP000010471">
    <property type="component" value="Chromosome"/>
</dbReference>
<evidence type="ECO:0000313" key="1">
    <source>
        <dbReference type="EMBL" id="AFZ21692.1"/>
    </source>
</evidence>
<name>K9WQ72_9CYAN</name>
<dbReference type="RefSeq" id="WP_015185821.1">
    <property type="nucleotide sequence ID" value="NC_019738.1"/>
</dbReference>
<sequence length="122" mass="13972">MSRLLDQTKDLRQDRDLNISTRDVVSPWSNPIPFGEYERTPVVVFFYSNRWIPMKCFSLAEAIALYHKALDLGKEIIVYPPHFDPYTQRGTAPPCEGEVEVEARTFASFVTPHNGFGAMSFQ</sequence>
<evidence type="ECO:0000313" key="2">
    <source>
        <dbReference type="Proteomes" id="UP000010471"/>
    </source>
</evidence>
<keyword evidence="2" id="KW-1185">Reference proteome</keyword>
<protein>
    <submittedName>
        <fullName evidence="1">Uncharacterized protein</fullName>
    </submittedName>
</protein>
<dbReference type="AlphaFoldDB" id="K9WQ72"/>
<gene>
    <name evidence="1" type="ORF">Mic7113_6096</name>
</gene>
<dbReference type="eggNOG" id="ENOG502ZCXY">
    <property type="taxonomic scope" value="Bacteria"/>
</dbReference>